<dbReference type="Proteomes" id="UP000187367">
    <property type="component" value="Unassembled WGS sequence"/>
</dbReference>
<comment type="caution">
    <text evidence="1">The sequence shown here is derived from an EMBL/GenBank/DDBJ whole genome shotgun (WGS) entry which is preliminary data.</text>
</comment>
<dbReference type="EMBL" id="MTJL01000014">
    <property type="protein sequence ID" value="OMI06659.1"/>
    <property type="molecule type" value="Genomic_DNA"/>
</dbReference>
<sequence>MSGYSLSVYTNPGIVDGNYGPHVGFFYPNYDFPQHIDFYTPHTDNLDLNDSDVAYARLKSIFNLVRGVFSILNYPKVWEDGKLNYDHGTHWSKPTWRKHPLFSHIEKQNPFDDEISLKLTNKEQSKGRFATFFQLVVDHSHIRDVMNLYVDAIDNNELMYINAYKIYETIKTDLGISGRKQEEQLNSLDIPLNLKRNMNKIKSSTKLLNNDGGIFYKRHGHNPFNPENPKSEEELNQLNHIKDHMKELVYEWFKYNIEKKERSK</sequence>
<evidence type="ECO:0000313" key="1">
    <source>
        <dbReference type="EMBL" id="OMI06659.1"/>
    </source>
</evidence>
<evidence type="ECO:0000313" key="2">
    <source>
        <dbReference type="Proteomes" id="UP000187367"/>
    </source>
</evidence>
<name>A0A1R1QPS5_9BACI</name>
<proteinExistence type="predicted"/>
<reference evidence="1 2" key="1">
    <citation type="submission" date="2017-01" db="EMBL/GenBank/DDBJ databases">
        <title>Bacillus phylogenomics.</title>
        <authorList>
            <person name="Dunlap C."/>
        </authorList>
    </citation>
    <scope>NUCLEOTIDE SEQUENCE [LARGE SCALE GENOMIC DNA]</scope>
    <source>
        <strain evidence="1 2">NRRL B-41282</strain>
    </source>
</reference>
<gene>
    <name evidence="1" type="ORF">BW143_08560</name>
</gene>
<accession>A0A1R1QPS5</accession>
<organism evidence="1 2">
    <name type="scientific">Bacillus swezeyi</name>
    <dbReference type="NCBI Taxonomy" id="1925020"/>
    <lineage>
        <taxon>Bacteria</taxon>
        <taxon>Bacillati</taxon>
        <taxon>Bacillota</taxon>
        <taxon>Bacilli</taxon>
        <taxon>Bacillales</taxon>
        <taxon>Bacillaceae</taxon>
        <taxon>Bacillus</taxon>
    </lineage>
</organism>
<keyword evidence="2" id="KW-1185">Reference proteome</keyword>
<dbReference type="RefSeq" id="WP_076762501.1">
    <property type="nucleotide sequence ID" value="NZ_JARMMH010000007.1"/>
</dbReference>
<dbReference type="AlphaFoldDB" id="A0A1R1QPS5"/>
<protein>
    <submittedName>
        <fullName evidence="1">Uncharacterized protein</fullName>
    </submittedName>
</protein>
<accession>A0A1R1RP95</accession>